<sequence length="323" mass="36268">MTNIDAPTVTIGITAFNCEDTLRRAVASALEQDYQYTDILIVDDCSTDRTHTIAIELAASHKGIRVIRAQQNGGVAASRNLIINNTDSDFIVFFDDDDVSVSNRVTAQIKSILACEQDDHTKLVICHTARLVEYLTGHIRYEPSLAQTVGSKGVHGPLAEAILCGTNNKDHQGACATCSQMARTTTYQQVGGFDENLRRSEDTEFSIRAAELDATFVGLAVPLVQQYMTKGDDKSLELELEQWRYIFRKHQSIVERRIAYSFAVRWLKLKHLWLGQNYITFAFNLAFMFATSPIQTAKKIFLSLPNISLNSAMSNFHNNHKRR</sequence>
<proteinExistence type="predicted"/>
<keyword evidence="2" id="KW-0808">Transferase</keyword>
<dbReference type="PANTHER" id="PTHR43685:SF2">
    <property type="entry name" value="GLYCOSYLTRANSFERASE 2-LIKE DOMAIN-CONTAINING PROTEIN"/>
    <property type="match status" value="1"/>
</dbReference>
<evidence type="ECO:0000259" key="1">
    <source>
        <dbReference type="Pfam" id="PF00535"/>
    </source>
</evidence>
<dbReference type="InterPro" id="IPR050834">
    <property type="entry name" value="Glycosyltransf_2"/>
</dbReference>
<dbReference type="SUPFAM" id="SSF53448">
    <property type="entry name" value="Nucleotide-diphospho-sugar transferases"/>
    <property type="match status" value="1"/>
</dbReference>
<dbReference type="AlphaFoldDB" id="D6PLL9"/>
<feature type="domain" description="Glycosyltransferase 2-like" evidence="1">
    <location>
        <begin position="10"/>
        <end position="112"/>
    </location>
</feature>
<reference evidence="2" key="1">
    <citation type="journal article" date="2010" name="ISME J.">
        <title>Metagenome of the Mediterranean deep chlorophyll maximum studied by direct and fosmid library 454 pyrosequencing.</title>
        <authorList>
            <person name="Ghai R."/>
            <person name="Martin-Cuadrado A.B."/>
            <person name="Molto A.G."/>
            <person name="Heredia I.G."/>
            <person name="Cabrera R."/>
            <person name="Martin J."/>
            <person name="Verdu M."/>
            <person name="Deschamps P."/>
            <person name="Moreira D."/>
            <person name="Lopez-Garcia P."/>
            <person name="Mira A."/>
            <person name="Rodriguez-Valera F."/>
        </authorList>
    </citation>
    <scope>NUCLEOTIDE SEQUENCE</scope>
</reference>
<organism evidence="2">
    <name type="scientific">uncultured organism MedDCM-OCT-S12-C71</name>
    <dbReference type="NCBI Taxonomy" id="743666"/>
    <lineage>
        <taxon>unclassified sequences</taxon>
        <taxon>environmental samples</taxon>
    </lineage>
</organism>
<dbReference type="EMBL" id="GU943152">
    <property type="protein sequence ID" value="ADD96620.1"/>
    <property type="molecule type" value="Genomic_DNA"/>
</dbReference>
<dbReference type="Pfam" id="PF00535">
    <property type="entry name" value="Glycos_transf_2"/>
    <property type="match status" value="1"/>
</dbReference>
<dbReference type="CDD" id="cd00761">
    <property type="entry name" value="Glyco_tranf_GTA_type"/>
    <property type="match status" value="1"/>
</dbReference>
<dbReference type="InterPro" id="IPR029044">
    <property type="entry name" value="Nucleotide-diphossugar_trans"/>
</dbReference>
<name>D6PLL9_9ZZZZ</name>
<dbReference type="CAZy" id="GT2">
    <property type="family name" value="Glycosyltransferase Family 2"/>
</dbReference>
<accession>D6PLL9</accession>
<dbReference type="InterPro" id="IPR001173">
    <property type="entry name" value="Glyco_trans_2-like"/>
</dbReference>
<dbReference type="Gene3D" id="3.90.550.10">
    <property type="entry name" value="Spore Coat Polysaccharide Biosynthesis Protein SpsA, Chain A"/>
    <property type="match status" value="1"/>
</dbReference>
<dbReference type="PANTHER" id="PTHR43685">
    <property type="entry name" value="GLYCOSYLTRANSFERASE"/>
    <property type="match status" value="1"/>
</dbReference>
<protein>
    <submittedName>
        <fullName evidence="2">Glycosyl transferase family protein</fullName>
    </submittedName>
</protein>
<evidence type="ECO:0000313" key="2">
    <source>
        <dbReference type="EMBL" id="ADD96620.1"/>
    </source>
</evidence>
<dbReference type="GO" id="GO:0016740">
    <property type="term" value="F:transferase activity"/>
    <property type="evidence" value="ECO:0007669"/>
    <property type="project" value="UniProtKB-KW"/>
</dbReference>